<comment type="caution">
    <text evidence="4">The sequence shown here is derived from an EMBL/GenBank/DDBJ whole genome shotgun (WGS) entry which is preliminary data.</text>
</comment>
<dbReference type="InterPro" id="IPR036380">
    <property type="entry name" value="Isochorismatase-like_sf"/>
</dbReference>
<dbReference type="InterPro" id="IPR050272">
    <property type="entry name" value="Isochorismatase-like_hydrls"/>
</dbReference>
<keyword evidence="2 4" id="KW-0378">Hydrolase</keyword>
<proteinExistence type="inferred from homology"/>
<dbReference type="Proteomes" id="UP000031575">
    <property type="component" value="Unassembled WGS sequence"/>
</dbReference>
<accession>A0A0C2ETE9</accession>
<dbReference type="GeneID" id="63681022"/>
<sequence>MDDHQDAASYAASGYGRRMGWGKRPALLLIDICKAYWTPGSPLDLSANPDAVGVPASAERLVNAARDGGCPVAWTVVEYTQPDMADAGLFWHKAKTLAVWQAGSELNRQGLADFVSDTLTPRPKDIVVKKRYASGFFGTTLATELAVQGIDTVVVCGVSTSGCVRASTLDAMQSGFRPMVVASACGDRSKAIQDANLFDLDSKYADVVTEEEALGRLRKGWIQGISL</sequence>
<dbReference type="Gene3D" id="3.40.50.850">
    <property type="entry name" value="Isochorismatase-like"/>
    <property type="match status" value="1"/>
</dbReference>
<evidence type="ECO:0000313" key="4">
    <source>
        <dbReference type="EMBL" id="KIH89744.1"/>
    </source>
</evidence>
<evidence type="ECO:0000259" key="3">
    <source>
        <dbReference type="Pfam" id="PF00857"/>
    </source>
</evidence>
<dbReference type="HOGENOM" id="CLU_068979_7_1_1"/>
<dbReference type="VEuPathDB" id="FungiDB:SPBR_07847"/>
<gene>
    <name evidence="4" type="ORF">SPBR_07847</name>
</gene>
<dbReference type="PANTHER" id="PTHR43540">
    <property type="entry name" value="PEROXYUREIDOACRYLATE/UREIDOACRYLATE AMIDOHYDROLASE-RELATED"/>
    <property type="match status" value="1"/>
</dbReference>
<name>A0A0C2ETE9_9PEZI</name>
<evidence type="ECO:0000256" key="2">
    <source>
        <dbReference type="ARBA" id="ARBA00022801"/>
    </source>
</evidence>
<protein>
    <submittedName>
        <fullName evidence="4">Maleamate amidohydrolase</fullName>
    </submittedName>
</protein>
<dbReference type="Pfam" id="PF00857">
    <property type="entry name" value="Isochorismatase"/>
    <property type="match status" value="1"/>
</dbReference>
<dbReference type="OrthoDB" id="1739143at2759"/>
<organism evidence="4 5">
    <name type="scientific">Sporothrix brasiliensis 5110</name>
    <dbReference type="NCBI Taxonomy" id="1398154"/>
    <lineage>
        <taxon>Eukaryota</taxon>
        <taxon>Fungi</taxon>
        <taxon>Dikarya</taxon>
        <taxon>Ascomycota</taxon>
        <taxon>Pezizomycotina</taxon>
        <taxon>Sordariomycetes</taxon>
        <taxon>Sordariomycetidae</taxon>
        <taxon>Ophiostomatales</taxon>
        <taxon>Ophiostomataceae</taxon>
        <taxon>Sporothrix</taxon>
    </lineage>
</organism>
<comment type="similarity">
    <text evidence="1">Belongs to the isochorismatase family.</text>
</comment>
<keyword evidence="5" id="KW-1185">Reference proteome</keyword>
<reference evidence="4 5" key="1">
    <citation type="journal article" date="2014" name="BMC Genomics">
        <title>Comparative genomics of the major fungal agents of human and animal Sporotrichosis: Sporothrix schenckii and Sporothrix brasiliensis.</title>
        <authorList>
            <person name="Teixeira M.M."/>
            <person name="de Almeida L.G."/>
            <person name="Kubitschek-Barreira P."/>
            <person name="Alves F.L."/>
            <person name="Kioshima E.S."/>
            <person name="Abadio A.K."/>
            <person name="Fernandes L."/>
            <person name="Derengowski L.S."/>
            <person name="Ferreira K.S."/>
            <person name="Souza R.C."/>
            <person name="Ruiz J.C."/>
            <person name="de Andrade N.C."/>
            <person name="Paes H.C."/>
            <person name="Nicola A.M."/>
            <person name="Albuquerque P."/>
            <person name="Gerber A.L."/>
            <person name="Martins V.P."/>
            <person name="Peconick L.D."/>
            <person name="Neto A.V."/>
            <person name="Chaucanez C.B."/>
            <person name="Silva P.A."/>
            <person name="Cunha O.L."/>
            <person name="de Oliveira F.F."/>
            <person name="dos Santos T.C."/>
            <person name="Barros A.L."/>
            <person name="Soares M.A."/>
            <person name="de Oliveira L.M."/>
            <person name="Marini M.M."/>
            <person name="Villalobos-Duno H."/>
            <person name="Cunha M.M."/>
            <person name="de Hoog S."/>
            <person name="da Silveira J.F."/>
            <person name="Henrissat B."/>
            <person name="Nino-Vega G.A."/>
            <person name="Cisalpino P.S."/>
            <person name="Mora-Montes H.M."/>
            <person name="Almeida S.R."/>
            <person name="Stajich J.E."/>
            <person name="Lopes-Bezerra L.M."/>
            <person name="Vasconcelos A.T."/>
            <person name="Felipe M.S."/>
        </authorList>
    </citation>
    <scope>NUCLEOTIDE SEQUENCE [LARGE SCALE GENOMIC DNA]</scope>
    <source>
        <strain evidence="4 5">5110</strain>
    </source>
</reference>
<dbReference type="EMBL" id="AWTV01000009">
    <property type="protein sequence ID" value="KIH89744.1"/>
    <property type="molecule type" value="Genomic_DNA"/>
</dbReference>
<dbReference type="AlphaFoldDB" id="A0A0C2ETE9"/>
<evidence type="ECO:0000256" key="1">
    <source>
        <dbReference type="ARBA" id="ARBA00006336"/>
    </source>
</evidence>
<dbReference type="SUPFAM" id="SSF52499">
    <property type="entry name" value="Isochorismatase-like hydrolases"/>
    <property type="match status" value="1"/>
</dbReference>
<dbReference type="InterPro" id="IPR000868">
    <property type="entry name" value="Isochorismatase-like_dom"/>
</dbReference>
<dbReference type="GO" id="GO:0016787">
    <property type="term" value="F:hydrolase activity"/>
    <property type="evidence" value="ECO:0007669"/>
    <property type="project" value="UniProtKB-KW"/>
</dbReference>
<dbReference type="PANTHER" id="PTHR43540:SF1">
    <property type="entry name" value="ISOCHORISMATASE HYDROLASE"/>
    <property type="match status" value="1"/>
</dbReference>
<feature type="domain" description="Isochorismatase-like" evidence="3">
    <location>
        <begin position="26"/>
        <end position="211"/>
    </location>
</feature>
<dbReference type="RefSeq" id="XP_040617754.1">
    <property type="nucleotide sequence ID" value="XM_040766101.1"/>
</dbReference>
<evidence type="ECO:0000313" key="5">
    <source>
        <dbReference type="Proteomes" id="UP000031575"/>
    </source>
</evidence>